<dbReference type="PROSITE" id="PS52016">
    <property type="entry name" value="TONB_DEPENDENT_REC_3"/>
    <property type="match status" value="1"/>
</dbReference>
<dbReference type="Proteomes" id="UP000477980">
    <property type="component" value="Unassembled WGS sequence"/>
</dbReference>
<dbReference type="AlphaFoldDB" id="A0A6G1VN01"/>
<feature type="signal peptide" evidence="13">
    <location>
        <begin position="1"/>
        <end position="26"/>
    </location>
</feature>
<dbReference type="InterPro" id="IPR000531">
    <property type="entry name" value="Beta-barrel_TonB"/>
</dbReference>
<keyword evidence="16" id="KW-0675">Receptor</keyword>
<evidence type="ECO:0000256" key="9">
    <source>
        <dbReference type="ARBA" id="ARBA00023136"/>
    </source>
</evidence>
<dbReference type="InterPro" id="IPR036942">
    <property type="entry name" value="Beta-barrel_TonB_sf"/>
</dbReference>
<evidence type="ECO:0000256" key="7">
    <source>
        <dbReference type="ARBA" id="ARBA00023065"/>
    </source>
</evidence>
<dbReference type="SUPFAM" id="SSF56935">
    <property type="entry name" value="Porins"/>
    <property type="match status" value="1"/>
</dbReference>
<evidence type="ECO:0000256" key="8">
    <source>
        <dbReference type="ARBA" id="ARBA00023077"/>
    </source>
</evidence>
<keyword evidence="6" id="KW-0408">Iron</keyword>
<dbReference type="InterPro" id="IPR039426">
    <property type="entry name" value="TonB-dep_rcpt-like"/>
</dbReference>
<evidence type="ECO:0000256" key="10">
    <source>
        <dbReference type="ARBA" id="ARBA00023237"/>
    </source>
</evidence>
<accession>A0A6G1VN01</accession>
<sequence>MKKDIINKKMIALALASSVAPISLWAGTSNVLSLVNERVDNADFKVFTDSSKVFDIDEVVVVSQPKEAFRLRQQSLSSTSVGGFQIQNLGTRDLRELSSYIPNFVMPNYGSRLSSAMYVRGIGSRVNSPAVGIYLDGIPVMSKSAFNLHHYQTSRIDILRGPQATLYGQNTEGGLVRIYSRNPFEYEGTDLKLSYGSRYYRNVELAHYHRINDHLAFTVAAFNDAQKGFFRNTNTGNRADKYDEAGGKIVLKAKLNRGWNVDLLANYQYVDQNGFPYGKLDLETGKASLPSTTFDGTYLRHSFISGVTVNHTGADYSFASTTSYQYLKDKMSMDQDYLPTDYMSILQEQLQNSLTQEFTLKSNRAVGGFWNWTAGGFFSYQWLKTNGPVFFNEGMTQPIGNAIQQQMYNAMLNAMAQKMIAQGMPEKKAKAVAAGVIEKAGGVSMNVNMGAPGLYHTPQWNLGFFHESNFNITDRLTATLGLRYDLMHTAIHYDASAYMQMTANVMGTSATNVLDSSLDHEVSDDYSQLLPKFGLNLKIDELGSNVYATVSKGYRAGGYNIQMFSDVLQTELNANRNQAMRGDYHVKHTEEDYQRIDKTIAYKPETSWNYEAGAHLNLFDNMLHFDLSAFYMKVTNQQLSVMAGNYGFGRMMVNAGKSHSCGVEAALRGQLFDGKFDWAMSYGYTRSKFDKYVDGEGEDAVDYKGKYVPYVPQHTMAAMADYRLTDWLTLGANVNAQGKTYWDNANTYSQKLYAVLGAHVDLNFNAFNVSFWGRNLTDTNYNTFAVDNSATGTKEYFAQRGNPFQCGVDVRFHF</sequence>
<dbReference type="PANTHER" id="PTHR32552">
    <property type="entry name" value="FERRICHROME IRON RECEPTOR-RELATED"/>
    <property type="match status" value="1"/>
</dbReference>
<protein>
    <submittedName>
        <fullName evidence="16">TonB-dependent receptor</fullName>
    </submittedName>
</protein>
<dbReference type="GO" id="GO:0009279">
    <property type="term" value="C:cell outer membrane"/>
    <property type="evidence" value="ECO:0007669"/>
    <property type="project" value="UniProtKB-SubCell"/>
</dbReference>
<comment type="similarity">
    <text evidence="11 12">Belongs to the TonB-dependent receptor family.</text>
</comment>
<gene>
    <name evidence="16" type="ORF">F7D25_10470</name>
</gene>
<evidence type="ECO:0000256" key="2">
    <source>
        <dbReference type="ARBA" id="ARBA00022448"/>
    </source>
</evidence>
<evidence type="ECO:0000256" key="5">
    <source>
        <dbReference type="ARBA" id="ARBA00022692"/>
    </source>
</evidence>
<dbReference type="Gene3D" id="2.40.170.20">
    <property type="entry name" value="TonB-dependent receptor, beta-barrel domain"/>
    <property type="match status" value="2"/>
</dbReference>
<evidence type="ECO:0000313" key="16">
    <source>
        <dbReference type="EMBL" id="MQP14819.1"/>
    </source>
</evidence>
<keyword evidence="10 11" id="KW-0998">Cell outer membrane</keyword>
<comment type="subcellular location">
    <subcellularLocation>
        <location evidence="1 11">Cell outer membrane</location>
        <topology evidence="1 11">Multi-pass membrane protein</topology>
    </subcellularLocation>
</comment>
<keyword evidence="2 11" id="KW-0813">Transport</keyword>
<evidence type="ECO:0000256" key="11">
    <source>
        <dbReference type="PROSITE-ProRule" id="PRU01360"/>
    </source>
</evidence>
<evidence type="ECO:0000313" key="17">
    <source>
        <dbReference type="Proteomes" id="UP000477980"/>
    </source>
</evidence>
<evidence type="ECO:0000256" key="4">
    <source>
        <dbReference type="ARBA" id="ARBA00022496"/>
    </source>
</evidence>
<name>A0A6G1VN01_9BACT</name>
<dbReference type="Pfam" id="PF07715">
    <property type="entry name" value="Plug"/>
    <property type="match status" value="1"/>
</dbReference>
<feature type="chain" id="PRO_5026162388" evidence="13">
    <location>
        <begin position="27"/>
        <end position="814"/>
    </location>
</feature>
<proteinExistence type="inferred from homology"/>
<evidence type="ECO:0000256" key="12">
    <source>
        <dbReference type="RuleBase" id="RU003357"/>
    </source>
</evidence>
<keyword evidence="4" id="KW-0410">Iron transport</keyword>
<evidence type="ECO:0000259" key="15">
    <source>
        <dbReference type="Pfam" id="PF07715"/>
    </source>
</evidence>
<dbReference type="EMBL" id="VZAH01000098">
    <property type="protein sequence ID" value="MQP14819.1"/>
    <property type="molecule type" value="Genomic_DNA"/>
</dbReference>
<keyword evidence="9 11" id="KW-0472">Membrane</keyword>
<evidence type="ECO:0000256" key="13">
    <source>
        <dbReference type="SAM" id="SignalP"/>
    </source>
</evidence>
<dbReference type="PANTHER" id="PTHR32552:SF81">
    <property type="entry name" value="TONB-DEPENDENT OUTER MEMBRANE RECEPTOR"/>
    <property type="match status" value="1"/>
</dbReference>
<keyword evidence="3 11" id="KW-1134">Transmembrane beta strand</keyword>
<dbReference type="OrthoDB" id="9775095at2"/>
<feature type="domain" description="TonB-dependent receptor plug" evidence="15">
    <location>
        <begin position="72"/>
        <end position="174"/>
    </location>
</feature>
<keyword evidence="5 11" id="KW-0812">Transmembrane</keyword>
<organism evidence="16 17">
    <name type="scientific">Segatella copri</name>
    <dbReference type="NCBI Taxonomy" id="165179"/>
    <lineage>
        <taxon>Bacteria</taxon>
        <taxon>Pseudomonadati</taxon>
        <taxon>Bacteroidota</taxon>
        <taxon>Bacteroidia</taxon>
        <taxon>Bacteroidales</taxon>
        <taxon>Prevotellaceae</taxon>
        <taxon>Segatella</taxon>
    </lineage>
</organism>
<feature type="domain" description="TonB-dependent receptor-like beta-barrel" evidence="14">
    <location>
        <begin position="237"/>
        <end position="776"/>
    </location>
</feature>
<dbReference type="Pfam" id="PF00593">
    <property type="entry name" value="TonB_dep_Rec_b-barrel"/>
    <property type="match status" value="1"/>
</dbReference>
<dbReference type="GO" id="GO:0006826">
    <property type="term" value="P:iron ion transport"/>
    <property type="evidence" value="ECO:0007669"/>
    <property type="project" value="UniProtKB-KW"/>
</dbReference>
<evidence type="ECO:0000259" key="14">
    <source>
        <dbReference type="Pfam" id="PF00593"/>
    </source>
</evidence>
<keyword evidence="13" id="KW-0732">Signal</keyword>
<comment type="caution">
    <text evidence="16">The sequence shown here is derived from an EMBL/GenBank/DDBJ whole genome shotgun (WGS) entry which is preliminary data.</text>
</comment>
<keyword evidence="8 12" id="KW-0798">TonB box</keyword>
<keyword evidence="7" id="KW-0406">Ion transport</keyword>
<evidence type="ECO:0000256" key="1">
    <source>
        <dbReference type="ARBA" id="ARBA00004571"/>
    </source>
</evidence>
<evidence type="ECO:0000256" key="3">
    <source>
        <dbReference type="ARBA" id="ARBA00022452"/>
    </source>
</evidence>
<reference evidence="16 17" key="1">
    <citation type="submission" date="2019-09" db="EMBL/GenBank/DDBJ databases">
        <title>Distinct polysaccharide growth profiles of human intestinal Prevotella copri isolates.</title>
        <authorList>
            <person name="Fehlner-Peach H."/>
            <person name="Magnabosco C."/>
            <person name="Raghavan V."/>
            <person name="Scher J.U."/>
            <person name="Tett A."/>
            <person name="Cox L.M."/>
            <person name="Gottsegen C."/>
            <person name="Watters A."/>
            <person name="Wiltshire- Gordon J.D."/>
            <person name="Segata N."/>
            <person name="Bonneau R."/>
            <person name="Littman D.R."/>
        </authorList>
    </citation>
    <scope>NUCLEOTIDE SEQUENCE [LARGE SCALE GENOMIC DNA]</scope>
    <source>
        <strain evidence="17">iAA917</strain>
    </source>
</reference>
<evidence type="ECO:0000256" key="6">
    <source>
        <dbReference type="ARBA" id="ARBA00023004"/>
    </source>
</evidence>
<dbReference type="InterPro" id="IPR012910">
    <property type="entry name" value="Plug_dom"/>
</dbReference>